<evidence type="ECO:0008006" key="3">
    <source>
        <dbReference type="Google" id="ProtNLM"/>
    </source>
</evidence>
<protein>
    <recommendedName>
        <fullName evidence="3">F-box domain-containing protein</fullName>
    </recommendedName>
</protein>
<dbReference type="PANTHER" id="PTHR13318">
    <property type="entry name" value="PARTNER OF PAIRED, ISOFORM B-RELATED"/>
    <property type="match status" value="1"/>
</dbReference>
<dbReference type="GO" id="GO:0031146">
    <property type="term" value="P:SCF-dependent proteasomal ubiquitin-dependent protein catabolic process"/>
    <property type="evidence" value="ECO:0007669"/>
    <property type="project" value="TreeGrafter"/>
</dbReference>
<dbReference type="AlphaFoldDB" id="A0A9W8DW91"/>
<comment type="caution">
    <text evidence="1">The sequence shown here is derived from an EMBL/GenBank/DDBJ whole genome shotgun (WGS) entry which is preliminary data.</text>
</comment>
<name>A0A9W8DW91_9FUNG</name>
<organism evidence="1 2">
    <name type="scientific">Mycoemilia scoparia</name>
    <dbReference type="NCBI Taxonomy" id="417184"/>
    <lineage>
        <taxon>Eukaryota</taxon>
        <taxon>Fungi</taxon>
        <taxon>Fungi incertae sedis</taxon>
        <taxon>Zoopagomycota</taxon>
        <taxon>Kickxellomycotina</taxon>
        <taxon>Kickxellomycetes</taxon>
        <taxon>Kickxellales</taxon>
        <taxon>Kickxellaceae</taxon>
        <taxon>Mycoemilia</taxon>
    </lineage>
</organism>
<proteinExistence type="predicted"/>
<dbReference type="EMBL" id="JANBPU010000009">
    <property type="protein sequence ID" value="KAJ1920852.1"/>
    <property type="molecule type" value="Genomic_DNA"/>
</dbReference>
<evidence type="ECO:0000313" key="1">
    <source>
        <dbReference type="EMBL" id="KAJ1920852.1"/>
    </source>
</evidence>
<dbReference type="Proteomes" id="UP001150538">
    <property type="component" value="Unassembled WGS sequence"/>
</dbReference>
<dbReference type="Gene3D" id="3.80.10.10">
    <property type="entry name" value="Ribonuclease Inhibitor"/>
    <property type="match status" value="1"/>
</dbReference>
<sequence length="578" mass="64960">MDPSAITFNNIPLECKLKICQYIDPWIHEETLDALAAFNSSWNTAVLYTRWEYHQYPEFIPNDIFSATYSKTLKKRERVHVNFTRNGTQYVKRMKISDPSVLNRLVGTNKFPLLKELDVSCVNIGRGEKALTDLAINNQNIHKLKVTSKQQGMPNAMPMDLINNKRNSLFRPIEAMSSNLASITLEVSIPFSNIHSLLALVPKLQHLRVDTCSLQNICDTFEYGSNCFDAKKMNDQNTYDPLDSSSISGIMALMSPHQNLESLDIKEIKIDTNSYVYKAFDYYASLPPLPKLKDLGLPKFSSYVADSGSHEAVQNITWAPFTDHHAASLAGHSKESLIQWSPKLRSLRLRSFTPNYASSIVQCCPNLESLFLDIKVVESDLPLLINGIQILAKGLNKLQALKIGQFEPLAPLNQDLSSLFTWSGKSSQSADIQSPNASKQGISKNLAFAGSLKLLDIQNFAVSPTILTSLGQFQNLEVLKIQFSTLENIDSIGSIEKEETDAIKSIFPNLTQIVINNNVQLNTTITEKQLQKFLSLFPNLSQTRLSLNNSLIDAMMFQFPHVHFLVPECSAKMYLWNL</sequence>
<keyword evidence="2" id="KW-1185">Reference proteome</keyword>
<accession>A0A9W8DW91</accession>
<reference evidence="1" key="1">
    <citation type="submission" date="2022-07" db="EMBL/GenBank/DDBJ databases">
        <title>Phylogenomic reconstructions and comparative analyses of Kickxellomycotina fungi.</title>
        <authorList>
            <person name="Reynolds N.K."/>
            <person name="Stajich J.E."/>
            <person name="Barry K."/>
            <person name="Grigoriev I.V."/>
            <person name="Crous P."/>
            <person name="Smith M.E."/>
        </authorList>
    </citation>
    <scope>NUCLEOTIDE SEQUENCE</scope>
    <source>
        <strain evidence="1">NBRC 100468</strain>
    </source>
</reference>
<dbReference type="GO" id="GO:0019005">
    <property type="term" value="C:SCF ubiquitin ligase complex"/>
    <property type="evidence" value="ECO:0007669"/>
    <property type="project" value="TreeGrafter"/>
</dbReference>
<dbReference type="SUPFAM" id="SSF52047">
    <property type="entry name" value="RNI-like"/>
    <property type="match status" value="1"/>
</dbReference>
<evidence type="ECO:0000313" key="2">
    <source>
        <dbReference type="Proteomes" id="UP001150538"/>
    </source>
</evidence>
<gene>
    <name evidence="1" type="ORF">H4219_001089</name>
</gene>
<dbReference type="InterPro" id="IPR032675">
    <property type="entry name" value="LRR_dom_sf"/>
</dbReference>